<keyword evidence="7 10" id="KW-0418">Kinase</keyword>
<dbReference type="InterPro" id="IPR000700">
    <property type="entry name" value="PAS-assoc_C"/>
</dbReference>
<dbReference type="GO" id="GO:0005524">
    <property type="term" value="F:ATP binding"/>
    <property type="evidence" value="ECO:0007669"/>
    <property type="project" value="UniProtKB-KW"/>
</dbReference>
<dbReference type="Pfam" id="PF02518">
    <property type="entry name" value="HATPase_c"/>
    <property type="match status" value="1"/>
</dbReference>
<dbReference type="GO" id="GO:0004673">
    <property type="term" value="F:protein histidine kinase activity"/>
    <property type="evidence" value="ECO:0007669"/>
    <property type="project" value="UniProtKB-EC"/>
</dbReference>
<name>A0A0D8IFA2_9CLOT</name>
<evidence type="ECO:0000256" key="9">
    <source>
        <dbReference type="ARBA" id="ARBA00023012"/>
    </source>
</evidence>
<dbReference type="Pfam" id="PF12282">
    <property type="entry name" value="GAF_PdtaS"/>
    <property type="match status" value="1"/>
</dbReference>
<keyword evidence="6" id="KW-0547">Nucleotide-binding</keyword>
<dbReference type="AlphaFoldDB" id="A0A0D8IFA2"/>
<keyword evidence="3" id="KW-0597">Phosphoprotein</keyword>
<dbReference type="RefSeq" id="WP_044823208.1">
    <property type="nucleotide sequence ID" value="NZ_CP009687.1"/>
</dbReference>
<dbReference type="Gene3D" id="3.30.450.20">
    <property type="entry name" value="PAS domain"/>
    <property type="match status" value="1"/>
</dbReference>
<evidence type="ECO:0000313" key="10">
    <source>
        <dbReference type="EMBL" id="AKL93912.1"/>
    </source>
</evidence>
<keyword evidence="5" id="KW-0677">Repeat</keyword>
<dbReference type="Pfam" id="PF07568">
    <property type="entry name" value="HisKA_2"/>
    <property type="match status" value="1"/>
</dbReference>
<accession>A0A0D8IFA2</accession>
<reference evidence="10 11" key="1">
    <citation type="submission" date="2014-10" db="EMBL/GenBank/DDBJ databases">
        <title>Genome sequence of Clostridium aceticum DSM 1496.</title>
        <authorList>
            <person name="Poehlein A."/>
            <person name="Schiel-Bengelsdorf B."/>
            <person name="Gottschalk G."/>
            <person name="Duerre P."/>
            <person name="Daniel R."/>
        </authorList>
    </citation>
    <scope>NUCLEOTIDE SEQUENCE [LARGE SCALE GENOMIC DNA]</scope>
    <source>
        <strain evidence="10 11">DSM 1496</strain>
    </source>
</reference>
<dbReference type="Proteomes" id="UP000035704">
    <property type="component" value="Chromosome"/>
</dbReference>
<dbReference type="EC" id="2.7.13.3" evidence="2"/>
<dbReference type="KEGG" id="cace:CACET_c03960"/>
<keyword evidence="4 10" id="KW-0808">Transferase</keyword>
<keyword evidence="8" id="KW-0067">ATP-binding</keyword>
<dbReference type="InterPro" id="IPR035965">
    <property type="entry name" value="PAS-like_dom_sf"/>
</dbReference>
<evidence type="ECO:0000256" key="8">
    <source>
        <dbReference type="ARBA" id="ARBA00022840"/>
    </source>
</evidence>
<dbReference type="PANTHER" id="PTHR41523">
    <property type="entry name" value="TWO-COMPONENT SYSTEM SENSOR PROTEIN"/>
    <property type="match status" value="1"/>
</dbReference>
<dbReference type="STRING" id="84022.CACET_c03960"/>
<dbReference type="Gene3D" id="3.30.565.10">
    <property type="entry name" value="Histidine kinase-like ATPase, C-terminal domain"/>
    <property type="match status" value="1"/>
</dbReference>
<evidence type="ECO:0000256" key="6">
    <source>
        <dbReference type="ARBA" id="ARBA00022741"/>
    </source>
</evidence>
<dbReference type="OrthoDB" id="9767435at2"/>
<organism evidence="10 11">
    <name type="scientific">Clostridium aceticum</name>
    <dbReference type="NCBI Taxonomy" id="84022"/>
    <lineage>
        <taxon>Bacteria</taxon>
        <taxon>Bacillati</taxon>
        <taxon>Bacillota</taxon>
        <taxon>Clostridia</taxon>
        <taxon>Eubacteriales</taxon>
        <taxon>Clostridiaceae</taxon>
        <taxon>Clostridium</taxon>
    </lineage>
</organism>
<sequence length="469" mass="52636">MLRELCETYTQLSDTDILILENLKQMLPLISRAIKADVFIDCLTNIPNIAVVVAEAKQTQEESMYQHSVVGKFALGENEPAALRTLETGVSSRDLKALTQENKTVRQSVEPIRNKKGQVIGVLIIEQDITKHIKRDKEMKDLLETTEKLTETLSTLKGAENTIIHHVNEAIIMFNSNGIATYCNPEAHQLYKKLGYQDEIVGLAFSNLALSGRSFSGIVHNNFVNVEEVKIGKLSLRVKYVAMEDENKITGIIMIINDVTEVKEKEMELISKSVAISEIHHRVKNNLQTIASLLRLQSRRIHQDQAKKAFNESISRILSIAITHELLAQNGVDDVDLRTILERMKESTLDYVVSPEKNISIQIKGDPITVNSNKATSIALVVNELLQNSLEHGFEGREDGQIEITIQKGEIYTQVTVTDNGVGFDTEKPQRKSLGLSIVNSIVRERLYGNLQMNSSNTGTEIRFNFKNE</sequence>
<evidence type="ECO:0000256" key="1">
    <source>
        <dbReference type="ARBA" id="ARBA00000085"/>
    </source>
</evidence>
<dbReference type="EMBL" id="CP009687">
    <property type="protein sequence ID" value="AKL93912.1"/>
    <property type="molecule type" value="Genomic_DNA"/>
</dbReference>
<dbReference type="InterPro" id="IPR003594">
    <property type="entry name" value="HATPase_dom"/>
</dbReference>
<dbReference type="InterPro" id="IPR036890">
    <property type="entry name" value="HATPase_C_sf"/>
</dbReference>
<evidence type="ECO:0000256" key="5">
    <source>
        <dbReference type="ARBA" id="ARBA00022737"/>
    </source>
</evidence>
<evidence type="ECO:0000256" key="3">
    <source>
        <dbReference type="ARBA" id="ARBA00022553"/>
    </source>
</evidence>
<dbReference type="SUPFAM" id="SSF55874">
    <property type="entry name" value="ATPase domain of HSP90 chaperone/DNA topoisomerase II/histidine kinase"/>
    <property type="match status" value="1"/>
</dbReference>
<dbReference type="Gene3D" id="3.30.450.280">
    <property type="entry name" value="GAF domain"/>
    <property type="match status" value="1"/>
</dbReference>
<comment type="catalytic activity">
    <reaction evidence="1">
        <text>ATP + protein L-histidine = ADP + protein N-phospho-L-histidine.</text>
        <dbReference type="EC" id="2.7.13.3"/>
    </reaction>
</comment>
<dbReference type="SMART" id="SM00387">
    <property type="entry name" value="HATPase_c"/>
    <property type="match status" value="1"/>
</dbReference>
<evidence type="ECO:0000256" key="4">
    <source>
        <dbReference type="ARBA" id="ARBA00022679"/>
    </source>
</evidence>
<dbReference type="GO" id="GO:0000160">
    <property type="term" value="P:phosphorelay signal transduction system"/>
    <property type="evidence" value="ECO:0007669"/>
    <property type="project" value="UniProtKB-KW"/>
</dbReference>
<protein>
    <recommendedName>
        <fullName evidence="2">histidine kinase</fullName>
        <ecNumber evidence="2">2.7.13.3</ecNumber>
    </recommendedName>
</protein>
<dbReference type="PROSITE" id="PS50113">
    <property type="entry name" value="PAC"/>
    <property type="match status" value="1"/>
</dbReference>
<dbReference type="PATRIC" id="fig|84022.5.peg.1698"/>
<dbReference type="InterPro" id="IPR005467">
    <property type="entry name" value="His_kinase_dom"/>
</dbReference>
<dbReference type="SMART" id="SM00911">
    <property type="entry name" value="HWE_HK"/>
    <property type="match status" value="1"/>
</dbReference>
<dbReference type="InterPro" id="IPR038424">
    <property type="entry name" value="H_kinase_PdtaS_GAF_sf"/>
</dbReference>
<keyword evidence="9" id="KW-0902">Two-component regulatory system</keyword>
<evidence type="ECO:0000256" key="2">
    <source>
        <dbReference type="ARBA" id="ARBA00012438"/>
    </source>
</evidence>
<gene>
    <name evidence="10" type="primary">pdtaS</name>
    <name evidence="10" type="ORF">CACET_c03960</name>
</gene>
<proteinExistence type="predicted"/>
<keyword evidence="11" id="KW-1185">Reference proteome</keyword>
<evidence type="ECO:0000313" key="11">
    <source>
        <dbReference type="Proteomes" id="UP000035704"/>
    </source>
</evidence>
<dbReference type="InterPro" id="IPR022066">
    <property type="entry name" value="PdtaS_GAF"/>
</dbReference>
<evidence type="ECO:0000256" key="7">
    <source>
        <dbReference type="ARBA" id="ARBA00022777"/>
    </source>
</evidence>
<dbReference type="SUPFAM" id="SSF55785">
    <property type="entry name" value="PYP-like sensor domain (PAS domain)"/>
    <property type="match status" value="1"/>
</dbReference>
<dbReference type="PROSITE" id="PS50109">
    <property type="entry name" value="HIS_KIN"/>
    <property type="match status" value="1"/>
</dbReference>
<dbReference type="InterPro" id="IPR011495">
    <property type="entry name" value="Sig_transdc_His_kin_sub2_dim/P"/>
</dbReference>
<dbReference type="InterPro" id="IPR011102">
    <property type="entry name" value="Sig_transdc_His_kinase_HWE"/>
</dbReference>
<dbReference type="PANTHER" id="PTHR41523:SF8">
    <property type="entry name" value="ETHYLENE RESPONSE SENSOR PROTEIN"/>
    <property type="match status" value="1"/>
</dbReference>